<dbReference type="AlphaFoldDB" id="A0A3G1KQB2"/>
<evidence type="ECO:0000313" key="17">
    <source>
        <dbReference type="EMBL" id="ATW24659.1"/>
    </source>
</evidence>
<dbReference type="RefSeq" id="WP_148133873.1">
    <property type="nucleotide sequence ID" value="NZ_CP017634.1"/>
</dbReference>
<reference evidence="17 18" key="1">
    <citation type="submission" date="2016-10" db="EMBL/GenBank/DDBJ databases">
        <title>Complete Genome Sequence of Peptococcaceae strain DCMF.</title>
        <authorList>
            <person name="Edwards R.J."/>
            <person name="Holland S.I."/>
            <person name="Deshpande N.P."/>
            <person name="Wong Y.K."/>
            <person name="Ertan H."/>
            <person name="Manefield M."/>
            <person name="Russell T.L."/>
            <person name="Lee M.J."/>
        </authorList>
    </citation>
    <scope>NUCLEOTIDE SEQUENCE [LARGE SCALE GENOMIC DNA]</scope>
    <source>
        <strain evidence="17 18">DCMF</strain>
    </source>
</reference>
<keyword evidence="14" id="KW-0511">Multifunctional enzyme</keyword>
<feature type="active site" evidence="14">
    <location>
        <position position="285"/>
    </location>
</feature>
<dbReference type="GO" id="GO:0033818">
    <property type="term" value="F:beta-ketoacyl-acyl-carrier-protein synthase III activity"/>
    <property type="evidence" value="ECO:0007669"/>
    <property type="project" value="UniProtKB-UniRule"/>
</dbReference>
<dbReference type="InterPro" id="IPR013747">
    <property type="entry name" value="ACP_syn_III_C"/>
</dbReference>
<dbReference type="EC" id="2.3.1.180" evidence="14"/>
<evidence type="ECO:0000256" key="13">
    <source>
        <dbReference type="ARBA" id="ARBA00052985"/>
    </source>
</evidence>
<dbReference type="Pfam" id="PF08545">
    <property type="entry name" value="ACP_syn_III"/>
    <property type="match status" value="1"/>
</dbReference>
<accession>A0A3G1KQB2</accession>
<dbReference type="KEGG" id="fwa:DCMF_07590"/>
<dbReference type="Proteomes" id="UP000323521">
    <property type="component" value="Chromosome"/>
</dbReference>
<name>A0A3G1KQB2_FORW1</name>
<keyword evidence="18" id="KW-1185">Reference proteome</keyword>
<comment type="catalytic activity">
    <reaction evidence="11">
        <text>(2S)-2-methylbutanoyl-CoA + malonyl-[ACP] + H(+) = (4S)-4-methyl-3-oxohexanoyl-[ACP] + CO2 + CoA</text>
        <dbReference type="Rhea" id="RHEA:42276"/>
        <dbReference type="Rhea" id="RHEA-COMP:9623"/>
        <dbReference type="Rhea" id="RHEA-COMP:17148"/>
        <dbReference type="ChEBI" id="CHEBI:15378"/>
        <dbReference type="ChEBI" id="CHEBI:16526"/>
        <dbReference type="ChEBI" id="CHEBI:57287"/>
        <dbReference type="ChEBI" id="CHEBI:78449"/>
        <dbReference type="ChEBI" id="CHEBI:88166"/>
        <dbReference type="ChEBI" id="CHEBI:167462"/>
        <dbReference type="EC" id="2.3.1.300"/>
    </reaction>
    <physiologicalReaction direction="left-to-right" evidence="11">
        <dbReference type="Rhea" id="RHEA:42277"/>
    </physiologicalReaction>
</comment>
<evidence type="ECO:0000256" key="9">
    <source>
        <dbReference type="ARBA" id="ARBA00023315"/>
    </source>
</evidence>
<evidence type="ECO:0000256" key="5">
    <source>
        <dbReference type="ARBA" id="ARBA00022679"/>
    </source>
</evidence>
<dbReference type="PANTHER" id="PTHR34069:SF2">
    <property type="entry name" value="BETA-KETOACYL-[ACYL-CARRIER-PROTEIN] SYNTHASE III"/>
    <property type="match status" value="1"/>
</dbReference>
<comment type="subunit">
    <text evidence="14">Homodimer.</text>
</comment>
<sequence length="330" mass="35216">MEVRSVGIAGLGSYVPERIMANVDLEKIVDTSDAWIKERTGISHRHIAAENETTSDLAYRAAQDALKDAGISAEELDLIIVATCTPDMLFPATACILQEKLGVKGKPSFDLEAACSGFIYGLAVGSQFIASGAYEKVLVVGAETVSRVVNWQDRNTCVLFGDGAGAAVLQPVEKGRGILSFHLGGDGAGGDLLKVPAGAAAMPASAETVAQGLHYLHMSGNEVFKFAVRVMGDAALKSLEKAGLSKEEVCYVIPHQANMRIVDAAMRRLGLPMEKAYVNLDRYGNMSSASIPVALHEAYREEKLKNGDILVLVGFGAGLTWGSMVLKWWK</sequence>
<keyword evidence="6 14" id="KW-0276">Fatty acid metabolism</keyword>
<dbReference type="GO" id="GO:0005737">
    <property type="term" value="C:cytoplasm"/>
    <property type="evidence" value="ECO:0007669"/>
    <property type="project" value="UniProtKB-SubCell"/>
</dbReference>
<dbReference type="Gene3D" id="3.40.47.10">
    <property type="match status" value="1"/>
</dbReference>
<keyword evidence="8 14" id="KW-0275">Fatty acid biosynthesis</keyword>
<evidence type="ECO:0000256" key="12">
    <source>
        <dbReference type="ARBA" id="ARBA00052467"/>
    </source>
</evidence>
<evidence type="ECO:0000256" key="11">
    <source>
        <dbReference type="ARBA" id="ARBA00052407"/>
    </source>
</evidence>
<protein>
    <recommendedName>
        <fullName evidence="14">Beta-ketoacyl-[acyl-carrier-protein] synthase III</fullName>
        <shortName evidence="14">Beta-ketoacyl-ACP synthase III</shortName>
        <shortName evidence="14">KAS III</shortName>
        <ecNumber evidence="14">2.3.1.180</ecNumber>
    </recommendedName>
    <alternativeName>
        <fullName evidence="14">3-oxoacyl-[acyl-carrier-protein] synthase 3</fullName>
    </alternativeName>
    <alternativeName>
        <fullName evidence="14">3-oxoacyl-[acyl-carrier-protein] synthase III</fullName>
    </alternativeName>
</protein>
<dbReference type="PANTHER" id="PTHR34069">
    <property type="entry name" value="3-OXOACYL-[ACYL-CARRIER-PROTEIN] SYNTHASE 3"/>
    <property type="match status" value="1"/>
</dbReference>
<keyword evidence="7 14" id="KW-0443">Lipid metabolism</keyword>
<keyword evidence="4 14" id="KW-0444">Lipid biosynthesis</keyword>
<evidence type="ECO:0000259" key="16">
    <source>
        <dbReference type="Pfam" id="PF08545"/>
    </source>
</evidence>
<comment type="similarity">
    <text evidence="2 14">Belongs to the thiolase-like superfamily. FabH family.</text>
</comment>
<comment type="catalytic activity">
    <reaction evidence="13">
        <text>3-methylbutanoyl-CoA + malonyl-[ACP] + H(+) = 5-methyl-3-oxohexanoyl-[ACP] + CO2 + CoA</text>
        <dbReference type="Rhea" id="RHEA:42272"/>
        <dbReference type="Rhea" id="RHEA-COMP:9623"/>
        <dbReference type="Rhea" id="RHEA-COMP:9941"/>
        <dbReference type="ChEBI" id="CHEBI:15378"/>
        <dbReference type="ChEBI" id="CHEBI:16526"/>
        <dbReference type="ChEBI" id="CHEBI:57287"/>
        <dbReference type="ChEBI" id="CHEBI:57345"/>
        <dbReference type="ChEBI" id="CHEBI:78449"/>
        <dbReference type="ChEBI" id="CHEBI:78822"/>
        <dbReference type="EC" id="2.3.1.300"/>
    </reaction>
    <physiologicalReaction direction="left-to-right" evidence="13">
        <dbReference type="Rhea" id="RHEA:42273"/>
    </physiologicalReaction>
</comment>
<keyword evidence="9 14" id="KW-0012">Acyltransferase</keyword>
<proteinExistence type="inferred from homology"/>
<dbReference type="FunFam" id="3.40.47.10:FF:000004">
    <property type="entry name" value="3-oxoacyl-[acyl-carrier-protein] synthase 3"/>
    <property type="match status" value="1"/>
</dbReference>
<dbReference type="HAMAP" id="MF_01815">
    <property type="entry name" value="FabH"/>
    <property type="match status" value="1"/>
</dbReference>
<comment type="catalytic activity">
    <reaction evidence="10">
        <text>malonyl-[ACP] + acetyl-CoA + H(+) = 3-oxobutanoyl-[ACP] + CO2 + CoA</text>
        <dbReference type="Rhea" id="RHEA:12080"/>
        <dbReference type="Rhea" id="RHEA-COMP:9623"/>
        <dbReference type="Rhea" id="RHEA-COMP:9625"/>
        <dbReference type="ChEBI" id="CHEBI:15378"/>
        <dbReference type="ChEBI" id="CHEBI:16526"/>
        <dbReference type="ChEBI" id="CHEBI:57287"/>
        <dbReference type="ChEBI" id="CHEBI:57288"/>
        <dbReference type="ChEBI" id="CHEBI:78449"/>
        <dbReference type="ChEBI" id="CHEBI:78450"/>
        <dbReference type="EC" id="2.3.1.180"/>
    </reaction>
    <physiologicalReaction direction="left-to-right" evidence="10">
        <dbReference type="Rhea" id="RHEA:12081"/>
    </physiologicalReaction>
</comment>
<organism evidence="17 18">
    <name type="scientific">Formimonas warabiya</name>
    <dbReference type="NCBI Taxonomy" id="1761012"/>
    <lineage>
        <taxon>Bacteria</taxon>
        <taxon>Bacillati</taxon>
        <taxon>Bacillota</taxon>
        <taxon>Clostridia</taxon>
        <taxon>Eubacteriales</taxon>
        <taxon>Peptococcaceae</taxon>
        <taxon>Candidatus Formimonas</taxon>
    </lineage>
</organism>
<evidence type="ECO:0000256" key="8">
    <source>
        <dbReference type="ARBA" id="ARBA00023160"/>
    </source>
</evidence>
<dbReference type="CDD" id="cd00830">
    <property type="entry name" value="KAS_III"/>
    <property type="match status" value="1"/>
</dbReference>
<evidence type="ECO:0000259" key="15">
    <source>
        <dbReference type="Pfam" id="PF08541"/>
    </source>
</evidence>
<dbReference type="NCBIfam" id="TIGR00747">
    <property type="entry name" value="fabH"/>
    <property type="match status" value="1"/>
</dbReference>
<dbReference type="NCBIfam" id="NF006829">
    <property type="entry name" value="PRK09352.1"/>
    <property type="match status" value="1"/>
</dbReference>
<feature type="domain" description="Beta-ketoacyl-[acyl-carrier-protein] synthase III N-terminal" evidence="16">
    <location>
        <begin position="109"/>
        <end position="187"/>
    </location>
</feature>
<dbReference type="OrthoDB" id="9815506at2"/>
<dbReference type="EMBL" id="CP017634">
    <property type="protein sequence ID" value="ATW24659.1"/>
    <property type="molecule type" value="Genomic_DNA"/>
</dbReference>
<dbReference type="UniPathway" id="UPA00094"/>
<evidence type="ECO:0000256" key="7">
    <source>
        <dbReference type="ARBA" id="ARBA00023098"/>
    </source>
</evidence>
<evidence type="ECO:0000313" key="18">
    <source>
        <dbReference type="Proteomes" id="UP000323521"/>
    </source>
</evidence>
<comment type="pathway">
    <text evidence="1 14">Lipid metabolism; fatty acid biosynthesis.</text>
</comment>
<evidence type="ECO:0000256" key="10">
    <source>
        <dbReference type="ARBA" id="ARBA00051096"/>
    </source>
</evidence>
<comment type="domain">
    <text evidence="14">The last Arg residue of the ACP-binding site is essential for the weak association between ACP/AcpP and FabH.</text>
</comment>
<feature type="active site" evidence="14">
    <location>
        <position position="115"/>
    </location>
</feature>
<comment type="function">
    <text evidence="14">Catalyzes the condensation reaction of fatty acid synthesis by the addition to an acyl acceptor of two carbons from malonyl-ACP. Catalyzes the first condensation reaction which initiates fatty acid synthesis and may therefore play a role in governing the total rate of fatty acid production. Possesses both acetoacetyl-ACP synthase and acetyl transacylase activities. Its substrate specificity determines the biosynthesis of branched-chain and/or straight-chain of fatty acids.</text>
</comment>
<keyword evidence="3 14" id="KW-0963">Cytoplasm</keyword>
<feature type="active site" evidence="14">
    <location>
        <position position="255"/>
    </location>
</feature>
<keyword evidence="5 14" id="KW-0808">Transferase</keyword>
<evidence type="ECO:0000256" key="2">
    <source>
        <dbReference type="ARBA" id="ARBA00008642"/>
    </source>
</evidence>
<evidence type="ECO:0000256" key="4">
    <source>
        <dbReference type="ARBA" id="ARBA00022516"/>
    </source>
</evidence>
<dbReference type="GO" id="GO:0044550">
    <property type="term" value="P:secondary metabolite biosynthetic process"/>
    <property type="evidence" value="ECO:0007669"/>
    <property type="project" value="TreeGrafter"/>
</dbReference>
<dbReference type="Pfam" id="PF08541">
    <property type="entry name" value="ACP_syn_III_C"/>
    <property type="match status" value="1"/>
</dbReference>
<comment type="subcellular location">
    <subcellularLocation>
        <location evidence="14">Cytoplasm</location>
    </subcellularLocation>
</comment>
<dbReference type="GO" id="GO:0004315">
    <property type="term" value="F:3-oxoacyl-[acyl-carrier-protein] synthase activity"/>
    <property type="evidence" value="ECO:0007669"/>
    <property type="project" value="InterPro"/>
</dbReference>
<dbReference type="SUPFAM" id="SSF53901">
    <property type="entry name" value="Thiolase-like"/>
    <property type="match status" value="1"/>
</dbReference>
<feature type="region of interest" description="ACP-binding" evidence="14">
    <location>
        <begin position="256"/>
        <end position="260"/>
    </location>
</feature>
<evidence type="ECO:0000256" key="14">
    <source>
        <dbReference type="HAMAP-Rule" id="MF_01815"/>
    </source>
</evidence>
<comment type="catalytic activity">
    <reaction evidence="12">
        <text>2-methylpropanoyl-CoA + malonyl-[ACP] + H(+) = 4-methyl-3-oxopentanoyl-[ACP] + CO2 + CoA</text>
        <dbReference type="Rhea" id="RHEA:42268"/>
        <dbReference type="Rhea" id="RHEA-COMP:9623"/>
        <dbReference type="Rhea" id="RHEA-COMP:9940"/>
        <dbReference type="ChEBI" id="CHEBI:15378"/>
        <dbReference type="ChEBI" id="CHEBI:16526"/>
        <dbReference type="ChEBI" id="CHEBI:57287"/>
        <dbReference type="ChEBI" id="CHEBI:57338"/>
        <dbReference type="ChEBI" id="CHEBI:78449"/>
        <dbReference type="ChEBI" id="CHEBI:78820"/>
        <dbReference type="EC" id="2.3.1.300"/>
    </reaction>
    <physiologicalReaction direction="left-to-right" evidence="12">
        <dbReference type="Rhea" id="RHEA:42269"/>
    </physiologicalReaction>
</comment>
<dbReference type="InterPro" id="IPR004655">
    <property type="entry name" value="FabH"/>
</dbReference>
<dbReference type="InterPro" id="IPR013751">
    <property type="entry name" value="ACP_syn_III_N"/>
</dbReference>
<feature type="domain" description="Beta-ketoacyl-[acyl-carrier-protein] synthase III C-terminal" evidence="15">
    <location>
        <begin position="239"/>
        <end position="328"/>
    </location>
</feature>
<evidence type="ECO:0000256" key="3">
    <source>
        <dbReference type="ARBA" id="ARBA00022490"/>
    </source>
</evidence>
<dbReference type="InterPro" id="IPR016039">
    <property type="entry name" value="Thiolase-like"/>
</dbReference>
<dbReference type="GO" id="GO:0006633">
    <property type="term" value="P:fatty acid biosynthetic process"/>
    <property type="evidence" value="ECO:0007669"/>
    <property type="project" value="UniProtKB-UniRule"/>
</dbReference>
<evidence type="ECO:0000256" key="1">
    <source>
        <dbReference type="ARBA" id="ARBA00005194"/>
    </source>
</evidence>
<evidence type="ECO:0000256" key="6">
    <source>
        <dbReference type="ARBA" id="ARBA00022832"/>
    </source>
</evidence>
<gene>
    <name evidence="14" type="primary">fabH</name>
    <name evidence="17" type="ORF">DCMF_07590</name>
</gene>